<dbReference type="EMBL" id="AP027731">
    <property type="protein sequence ID" value="BDZ46502.1"/>
    <property type="molecule type" value="Genomic_DNA"/>
</dbReference>
<reference evidence="3" key="1">
    <citation type="journal article" date="2019" name="Int. J. Syst. Evol. Microbiol.">
        <title>The Global Catalogue of Microorganisms (GCM) 10K type strain sequencing project: providing services to taxonomists for standard genome sequencing and annotation.</title>
        <authorList>
            <consortium name="The Broad Institute Genomics Platform"/>
            <consortium name="The Broad Institute Genome Sequencing Center for Infectious Disease"/>
            <person name="Wu L."/>
            <person name="Ma J."/>
        </authorList>
    </citation>
    <scope>NUCLEOTIDE SEQUENCE [LARGE SCALE GENOMIC DNA]</scope>
    <source>
        <strain evidence="3">NBRC 108725</strain>
    </source>
</reference>
<keyword evidence="3" id="KW-1185">Reference proteome</keyword>
<keyword evidence="1" id="KW-1133">Transmembrane helix</keyword>
<dbReference type="Proteomes" id="UP001321498">
    <property type="component" value="Chromosome"/>
</dbReference>
<evidence type="ECO:0000256" key="1">
    <source>
        <dbReference type="SAM" id="Phobius"/>
    </source>
</evidence>
<accession>A0ABM8GDZ0</accession>
<sequence>MDENPVPFWWRGKVVAVQAAFAVLLAVLAAVFAPGSAGFIGAGVLVASAALRVLAWHIMRREREAKARVSSSRSGPGS</sequence>
<feature type="transmembrane region" description="Helical" evidence="1">
    <location>
        <begin position="39"/>
        <end position="58"/>
    </location>
</feature>
<protein>
    <submittedName>
        <fullName evidence="2">Uncharacterized protein</fullName>
    </submittedName>
</protein>
<gene>
    <name evidence="2" type="ORF">GCM10025866_24110</name>
</gene>
<proteinExistence type="predicted"/>
<evidence type="ECO:0000313" key="3">
    <source>
        <dbReference type="Proteomes" id="UP001321498"/>
    </source>
</evidence>
<evidence type="ECO:0000313" key="2">
    <source>
        <dbReference type="EMBL" id="BDZ46502.1"/>
    </source>
</evidence>
<organism evidence="2 3">
    <name type="scientific">Naasia aerilata</name>
    <dbReference type="NCBI Taxonomy" id="1162966"/>
    <lineage>
        <taxon>Bacteria</taxon>
        <taxon>Bacillati</taxon>
        <taxon>Actinomycetota</taxon>
        <taxon>Actinomycetes</taxon>
        <taxon>Micrococcales</taxon>
        <taxon>Microbacteriaceae</taxon>
        <taxon>Naasia</taxon>
    </lineage>
</organism>
<keyword evidence="1" id="KW-0472">Membrane</keyword>
<keyword evidence="1" id="KW-0812">Transmembrane</keyword>
<name>A0ABM8GDZ0_9MICO</name>
<dbReference type="RefSeq" id="WP_286276554.1">
    <property type="nucleotide sequence ID" value="NZ_AP027731.1"/>
</dbReference>